<keyword evidence="2" id="KW-1185">Reference proteome</keyword>
<dbReference type="EMBL" id="KV417718">
    <property type="protein sequence ID" value="KZP08593.1"/>
    <property type="molecule type" value="Genomic_DNA"/>
</dbReference>
<evidence type="ECO:0000313" key="2">
    <source>
        <dbReference type="Proteomes" id="UP000076532"/>
    </source>
</evidence>
<proteinExistence type="predicted"/>
<reference evidence="1 2" key="1">
    <citation type="journal article" date="2016" name="Mol. Biol. Evol.">
        <title>Comparative Genomics of Early-Diverging Mushroom-Forming Fungi Provides Insights into the Origins of Lignocellulose Decay Capabilities.</title>
        <authorList>
            <person name="Nagy L.G."/>
            <person name="Riley R."/>
            <person name="Tritt A."/>
            <person name="Adam C."/>
            <person name="Daum C."/>
            <person name="Floudas D."/>
            <person name="Sun H."/>
            <person name="Yadav J.S."/>
            <person name="Pangilinan J."/>
            <person name="Larsson K.H."/>
            <person name="Matsuura K."/>
            <person name="Barry K."/>
            <person name="Labutti K."/>
            <person name="Kuo R."/>
            <person name="Ohm R.A."/>
            <person name="Bhattacharya S.S."/>
            <person name="Shirouzu T."/>
            <person name="Yoshinaga Y."/>
            <person name="Martin F.M."/>
            <person name="Grigoriev I.V."/>
            <person name="Hibbett D.S."/>
        </authorList>
    </citation>
    <scope>NUCLEOTIDE SEQUENCE [LARGE SCALE GENOMIC DNA]</scope>
    <source>
        <strain evidence="1 2">CBS 109695</strain>
    </source>
</reference>
<sequence length="370" mass="41872">MDQAATDGLQFVISPWPQPPSPPAFASTSAIQSELQRCSRCSYTGPPNTFPMRRTGVGYLKSCGNCVSKHVVRKAHKANKEPPPALLHTVPTMTLDAMITLIQSHRDKVFDFDAFVDLPEGTFSAGDHLYTRSNKLRDRIADVTFFHWNQKKSTRGGKSTVVTYHCAQLEGEQTRRTLINDPKRRRSRKEKITRYHCGGWLKVTIIDDNDRLVRIRITHAETHPPFPEGAGRRVLETEEPIDPRESLMMEVHDLGPTSVQLAPSPSATSPSGDDDFVPPTEYWPQPQDDHHIHLPPEPEMEPYQEPRHVYYSREQLATVHRNFNTILEMAARGVPVELDGAFQYVFKSVNQVADEVHQSEMASMSGRSIR</sequence>
<dbReference type="Proteomes" id="UP000076532">
    <property type="component" value="Unassembled WGS sequence"/>
</dbReference>
<name>A0A165XJ31_9AGAM</name>
<organism evidence="1 2">
    <name type="scientific">Athelia psychrophila</name>
    <dbReference type="NCBI Taxonomy" id="1759441"/>
    <lineage>
        <taxon>Eukaryota</taxon>
        <taxon>Fungi</taxon>
        <taxon>Dikarya</taxon>
        <taxon>Basidiomycota</taxon>
        <taxon>Agaricomycotina</taxon>
        <taxon>Agaricomycetes</taxon>
        <taxon>Agaricomycetidae</taxon>
        <taxon>Atheliales</taxon>
        <taxon>Atheliaceae</taxon>
        <taxon>Athelia</taxon>
    </lineage>
</organism>
<protein>
    <submittedName>
        <fullName evidence="1">Uncharacterized protein</fullName>
    </submittedName>
</protein>
<dbReference type="OrthoDB" id="2437251at2759"/>
<gene>
    <name evidence="1" type="ORF">FIBSPDRAFT_938924</name>
</gene>
<evidence type="ECO:0000313" key="1">
    <source>
        <dbReference type="EMBL" id="KZP08593.1"/>
    </source>
</evidence>
<dbReference type="AlphaFoldDB" id="A0A165XJ31"/>
<accession>A0A165XJ31</accession>